<gene>
    <name evidence="2" type="ORF">BWY73_01475</name>
</gene>
<dbReference type="Proteomes" id="UP000485484">
    <property type="component" value="Unassembled WGS sequence"/>
</dbReference>
<accession>A0A1V5M8M4</accession>
<proteinExistence type="predicted"/>
<name>A0A1V5M8M4_UNCT6</name>
<evidence type="ECO:0000256" key="1">
    <source>
        <dbReference type="SAM" id="MobiDB-lite"/>
    </source>
</evidence>
<dbReference type="EMBL" id="MWAK01000351">
    <property type="protein sequence ID" value="OPZ89577.1"/>
    <property type="molecule type" value="Genomic_DNA"/>
</dbReference>
<dbReference type="AlphaFoldDB" id="A0A1V5M8M4"/>
<comment type="caution">
    <text evidence="2">The sequence shown here is derived from an EMBL/GenBank/DDBJ whole genome shotgun (WGS) entry which is preliminary data.</text>
</comment>
<reference evidence="2" key="1">
    <citation type="submission" date="2017-02" db="EMBL/GenBank/DDBJ databases">
        <title>Delving into the versatile metabolic prowess of the omnipresent phylum Bacteroidetes.</title>
        <authorList>
            <person name="Nobu M.K."/>
            <person name="Mei R."/>
            <person name="Narihiro T."/>
            <person name="Kuroda K."/>
            <person name="Liu W.-T."/>
        </authorList>
    </citation>
    <scope>NUCLEOTIDE SEQUENCE</scope>
    <source>
        <strain evidence="2">ADurb.Bin417</strain>
    </source>
</reference>
<feature type="region of interest" description="Disordered" evidence="1">
    <location>
        <begin position="1"/>
        <end position="28"/>
    </location>
</feature>
<sequence>MTACSYPAGRLAGRRPDRPLPGNPLPFPVQLDPPHPELAFQHVDAQAAAVKADAAVAGGGREEATEAGAVQAGRQAQPAGHRRVVEAGEGRQQGVAGHGPGVIVAALVLVPGVAGPAVVAVPGRPHQGQPLGRHSFHDQVAGHLVLEACPDLVRIWKGQGRPAAARPGAEEQPGLVADGVSRPLGAGVLLEVSLEIMAEDGAQAAAHVFGFQRQFQAVKAGHPGADHSVGQAALAILVTGPLAPQNFQERPPARSVNFFRE</sequence>
<evidence type="ECO:0000313" key="2">
    <source>
        <dbReference type="EMBL" id="OPZ89577.1"/>
    </source>
</evidence>
<organism evidence="2">
    <name type="scientific">candidate division TA06 bacterium ADurb.Bin417</name>
    <dbReference type="NCBI Taxonomy" id="1852828"/>
    <lineage>
        <taxon>Bacteria</taxon>
        <taxon>Bacteria division TA06</taxon>
    </lineage>
</organism>
<feature type="compositionally biased region" description="Pro residues" evidence="1">
    <location>
        <begin position="19"/>
        <end position="28"/>
    </location>
</feature>
<protein>
    <submittedName>
        <fullName evidence="2">Uncharacterized protein</fullName>
    </submittedName>
</protein>